<accession>A0A4Y6UIR0</accession>
<evidence type="ECO:0000313" key="1">
    <source>
        <dbReference type="EMBL" id="QDH17442.1"/>
    </source>
</evidence>
<dbReference type="Proteomes" id="UP000316313">
    <property type="component" value="Chromosome"/>
</dbReference>
<reference evidence="1 2" key="1">
    <citation type="submission" date="2019-03" db="EMBL/GenBank/DDBJ databases">
        <title>The complete genome sequence of Swingsia samuiensis NBRC107927(T).</title>
        <authorList>
            <person name="Chua K.-O."/>
            <person name="Chan K.-G."/>
            <person name="See-Too W.-S."/>
        </authorList>
    </citation>
    <scope>NUCLEOTIDE SEQUENCE [LARGE SCALE GENOMIC DNA]</scope>
    <source>
        <strain evidence="1 2">AH83</strain>
    </source>
</reference>
<evidence type="ECO:0000313" key="2">
    <source>
        <dbReference type="Proteomes" id="UP000316313"/>
    </source>
</evidence>
<dbReference type="KEGG" id="ssam:E3D00_07600"/>
<protein>
    <submittedName>
        <fullName evidence="1">Uncharacterized protein</fullName>
    </submittedName>
</protein>
<name>A0A4Y6UIR0_9PROT</name>
<dbReference type="RefSeq" id="WP_141461393.1">
    <property type="nucleotide sequence ID" value="NZ_CP038141.1"/>
</dbReference>
<sequence>MSEAVNARSVSSVFAQDKEWQRIKNRVEANKNGLIFSKNIGNVFGIKTYSHNLYEAQNELRAHEAKIAPVVEAPQSGFFHRVMDRVTSFIGFGEVA</sequence>
<organism evidence="1 2">
    <name type="scientific">Swingsia samuiensis</name>
    <dbReference type="NCBI Taxonomy" id="1293412"/>
    <lineage>
        <taxon>Bacteria</taxon>
        <taxon>Pseudomonadati</taxon>
        <taxon>Pseudomonadota</taxon>
        <taxon>Alphaproteobacteria</taxon>
        <taxon>Acetobacterales</taxon>
        <taxon>Acetobacteraceae</taxon>
        <taxon>Swingsia</taxon>
    </lineage>
</organism>
<keyword evidence="2" id="KW-1185">Reference proteome</keyword>
<dbReference type="EMBL" id="CP038141">
    <property type="protein sequence ID" value="QDH17442.1"/>
    <property type="molecule type" value="Genomic_DNA"/>
</dbReference>
<proteinExistence type="predicted"/>
<gene>
    <name evidence="1" type="ORF">E3D00_07600</name>
</gene>
<dbReference type="AlphaFoldDB" id="A0A4Y6UIR0"/>